<feature type="chain" id="PRO_5032506643" evidence="1">
    <location>
        <begin position="18"/>
        <end position="584"/>
    </location>
</feature>
<dbReference type="RefSeq" id="WP_194451854.1">
    <property type="nucleotide sequence ID" value="NZ_CP063849.1"/>
</dbReference>
<evidence type="ECO:0000256" key="1">
    <source>
        <dbReference type="SAM" id="SignalP"/>
    </source>
</evidence>
<organism evidence="2 3">
    <name type="scientific">Paludibaculum fermentans</name>
    <dbReference type="NCBI Taxonomy" id="1473598"/>
    <lineage>
        <taxon>Bacteria</taxon>
        <taxon>Pseudomonadati</taxon>
        <taxon>Acidobacteriota</taxon>
        <taxon>Terriglobia</taxon>
        <taxon>Bryobacterales</taxon>
        <taxon>Bryobacteraceae</taxon>
        <taxon>Paludibaculum</taxon>
    </lineage>
</organism>
<protein>
    <submittedName>
        <fullName evidence="2">Uncharacterized protein</fullName>
    </submittedName>
</protein>
<gene>
    <name evidence="2" type="ORF">IRI77_09610</name>
</gene>
<name>A0A7S7SM87_PALFE</name>
<evidence type="ECO:0000313" key="3">
    <source>
        <dbReference type="Proteomes" id="UP000593892"/>
    </source>
</evidence>
<dbReference type="KEGG" id="pfer:IRI77_09610"/>
<dbReference type="EMBL" id="CP063849">
    <property type="protein sequence ID" value="QOY90189.1"/>
    <property type="molecule type" value="Genomic_DNA"/>
</dbReference>
<feature type="signal peptide" evidence="1">
    <location>
        <begin position="1"/>
        <end position="17"/>
    </location>
</feature>
<proteinExistence type="predicted"/>
<dbReference type="AlphaFoldDB" id="A0A7S7SM87"/>
<keyword evidence="1" id="KW-0732">Signal</keyword>
<evidence type="ECO:0000313" key="2">
    <source>
        <dbReference type="EMBL" id="QOY90189.1"/>
    </source>
</evidence>
<sequence length="584" mass="66458">MTLRLAALLLLGLQLHAAAPPFPQRVRQIINAFAHPATPAPLSYSNIAAKLKLHESPAECSSRLQELLAEGPSGDMFWMFPVTAIAYLDQGQLSEPARQAMRQSLKTYMPYRGDTENHWLLYYTCLYLMAQQWPDLTADQWFTGKSSQENLREAAGWIESWVKLTTTRGQGEYDSPHYMGVYLLPMSYLAEWAHDPAMKRRATMMLDYLIADYAAESLDGVYVGAHSRVYDNGAVEKWNNVSSDFGWLWFGQGYPLPSPSSFLLFYTLANAYEPPAILQQIATDRSQPYTHYERKRTRNRWRFYDELHGPVYKTTYMRREYAVSSDQGGTLQPIQEHSWDVTWHVPDPRGVQNTLFSLHPYSSLRELQTYFTFPPDQGVAEVVSSKKSYDSPDKFVGGSPYEQIFQDQDSVIVLYDIPPGTRFPHINGFFSKDLAEVREDPSGWIFARGGDALIACRPLQPYAWRSIEGGGRRLFSPHLRNGMVVQVAARSEFKDMDAFRQAILALRLEFKLDPVPTARFRSLRGKTLQCTYGQPPSVNGAPVDYGKWPLFGGPFLEAPVDSQQLLLKHGAARRKLDFRTLTVQ</sequence>
<reference evidence="2 3" key="1">
    <citation type="submission" date="2020-10" db="EMBL/GenBank/DDBJ databases">
        <title>Complete genome sequence of Paludibaculum fermentans P105T, a facultatively anaerobic acidobacterium capable of dissimilatory Fe(III) reduction.</title>
        <authorList>
            <person name="Dedysh S.N."/>
            <person name="Beletsky A.V."/>
            <person name="Kulichevskaya I.S."/>
            <person name="Mardanov A.V."/>
            <person name="Ravin N.V."/>
        </authorList>
    </citation>
    <scope>NUCLEOTIDE SEQUENCE [LARGE SCALE GENOMIC DNA]</scope>
    <source>
        <strain evidence="2 3">P105</strain>
    </source>
</reference>
<dbReference type="Proteomes" id="UP000593892">
    <property type="component" value="Chromosome"/>
</dbReference>
<keyword evidence="3" id="KW-1185">Reference proteome</keyword>
<accession>A0A7S7SM87</accession>